<comment type="similarity">
    <text evidence="2">Belongs to the aminoglycoside phosphotransferase family.</text>
</comment>
<dbReference type="GO" id="GO:0005524">
    <property type="term" value="F:ATP binding"/>
    <property type="evidence" value="ECO:0007669"/>
    <property type="project" value="UniProtKB-KW"/>
</dbReference>
<keyword evidence="6" id="KW-0321">Glycogen metabolism</keyword>
<proteinExistence type="inferred from homology"/>
<evidence type="ECO:0000256" key="7">
    <source>
        <dbReference type="ARBA" id="ARBA00022679"/>
    </source>
</evidence>
<dbReference type="Pfam" id="PF18085">
    <property type="entry name" value="Mak_N_cap"/>
    <property type="match status" value="1"/>
</dbReference>
<evidence type="ECO:0000256" key="3">
    <source>
        <dbReference type="ARBA" id="ARBA00011245"/>
    </source>
</evidence>
<evidence type="ECO:0000256" key="13">
    <source>
        <dbReference type="ARBA" id="ARBA00031251"/>
    </source>
</evidence>
<dbReference type="InterPro" id="IPR011009">
    <property type="entry name" value="Kinase-like_dom_sf"/>
</dbReference>
<evidence type="ECO:0000256" key="6">
    <source>
        <dbReference type="ARBA" id="ARBA00022600"/>
    </source>
</evidence>
<comment type="catalytic activity">
    <reaction evidence="14">
        <text>D-maltose + ATP = alpha-maltose 1-phosphate + ADP + H(+)</text>
        <dbReference type="Rhea" id="RHEA:31915"/>
        <dbReference type="ChEBI" id="CHEBI:15378"/>
        <dbReference type="ChEBI" id="CHEBI:17306"/>
        <dbReference type="ChEBI" id="CHEBI:30616"/>
        <dbReference type="ChEBI" id="CHEBI:63576"/>
        <dbReference type="ChEBI" id="CHEBI:456216"/>
        <dbReference type="EC" id="2.7.1.175"/>
    </reaction>
</comment>
<keyword evidence="17" id="KW-1185">Reference proteome</keyword>
<name>A0A4R9BEW9_9MICO</name>
<organism evidence="16 17">
    <name type="scientific">Cryobacterium fucosi</name>
    <dbReference type="NCBI Taxonomy" id="1259157"/>
    <lineage>
        <taxon>Bacteria</taxon>
        <taxon>Bacillati</taxon>
        <taxon>Actinomycetota</taxon>
        <taxon>Actinomycetes</taxon>
        <taxon>Micrococcales</taxon>
        <taxon>Microbacteriaceae</taxon>
        <taxon>Cryobacterium</taxon>
    </lineage>
</organism>
<sequence length="484" mass="52264">MTENGRGTPLPDYLNRWVATQRWFASKGHVPVLHSIARWTLPSAEPGVDIRTHLVIDSTTGEDSLYQLPLTERATPLPHGERALVATVDGPDGQARYLYDAPYDPAYADAILRVILGQGASLGAEDAGGCARGELLLGPADTPLYTVAASRVLTGEQSNTSIIFETRTADGTPARPVICKVFRALHHGENPDISVQAALARGGSRFVPEPIGYVEGEWDDPDRPDGRAKGHLAFAQEFLPGVEDAWRAALASASAEEDFSREAHDLGVATAAVHADLATVLPTREATPDVIEAELAGIRERYRNAVVGIPALAEYRAAIETIFSRARTAPWPRLQRIHGDYHLGQVLNVPGVRGWVLVDFEGEPLRPLEERTRPDVPLRDVAGMLRSFSYAAGTIELAHPERPAQAALAWADACREAFLDGYAERSGLDLGAQGALLSAFELDKALYEAVYETRNRPSWLPIPLAAIKRLVDLVATPGSGPAPS</sequence>
<dbReference type="EMBL" id="SOHH01000027">
    <property type="protein sequence ID" value="TFD82186.1"/>
    <property type="molecule type" value="Genomic_DNA"/>
</dbReference>
<evidence type="ECO:0000256" key="11">
    <source>
        <dbReference type="ARBA" id="ARBA00023056"/>
    </source>
</evidence>
<evidence type="ECO:0000256" key="4">
    <source>
        <dbReference type="ARBA" id="ARBA00011962"/>
    </source>
</evidence>
<dbReference type="RefSeq" id="WP_134522295.1">
    <property type="nucleotide sequence ID" value="NZ_SOHH01000027.1"/>
</dbReference>
<keyword evidence="7 16" id="KW-0808">Transferase</keyword>
<accession>A0A4R9BEW9</accession>
<evidence type="ECO:0000256" key="9">
    <source>
        <dbReference type="ARBA" id="ARBA00022777"/>
    </source>
</evidence>
<evidence type="ECO:0000313" key="16">
    <source>
        <dbReference type="EMBL" id="TFD82186.1"/>
    </source>
</evidence>
<evidence type="ECO:0000256" key="2">
    <source>
        <dbReference type="ARBA" id="ARBA00006219"/>
    </source>
</evidence>
<evidence type="ECO:0000256" key="12">
    <source>
        <dbReference type="ARBA" id="ARBA00023277"/>
    </source>
</evidence>
<dbReference type="Gene3D" id="3.90.1200.10">
    <property type="match status" value="1"/>
</dbReference>
<reference evidence="16 17" key="1">
    <citation type="submission" date="2019-03" db="EMBL/GenBank/DDBJ databases">
        <title>Genomics of glacier-inhabiting Cryobacterium strains.</title>
        <authorList>
            <person name="Liu Q."/>
            <person name="Xin Y.-H."/>
        </authorList>
    </citation>
    <scope>NUCLEOTIDE SEQUENCE [LARGE SCALE GENOMIC DNA]</scope>
    <source>
        <strain evidence="16 17">Hh4</strain>
    </source>
</reference>
<evidence type="ECO:0000256" key="10">
    <source>
        <dbReference type="ARBA" id="ARBA00022840"/>
    </source>
</evidence>
<keyword evidence="9" id="KW-0418">Kinase</keyword>
<feature type="domain" description="Maltokinase N-terminal cap" evidence="15">
    <location>
        <begin position="17"/>
        <end position="104"/>
    </location>
</feature>
<evidence type="ECO:0000256" key="1">
    <source>
        <dbReference type="ARBA" id="ARBA00004964"/>
    </source>
</evidence>
<gene>
    <name evidence="16" type="ORF">E3T48_02485</name>
</gene>
<evidence type="ECO:0000256" key="5">
    <source>
        <dbReference type="ARBA" id="ARBA00013882"/>
    </source>
</evidence>
<protein>
    <recommendedName>
        <fullName evidence="5">Maltokinase</fullName>
        <ecNumber evidence="4">2.7.1.175</ecNumber>
    </recommendedName>
    <alternativeName>
        <fullName evidence="13">Maltose-1-phosphate synthase</fullName>
    </alternativeName>
</protein>
<dbReference type="SUPFAM" id="SSF56112">
    <property type="entry name" value="Protein kinase-like (PK-like)"/>
    <property type="match status" value="1"/>
</dbReference>
<dbReference type="GO" id="GO:0005978">
    <property type="term" value="P:glycogen biosynthetic process"/>
    <property type="evidence" value="ECO:0007669"/>
    <property type="project" value="UniProtKB-UniPathway"/>
</dbReference>
<evidence type="ECO:0000256" key="14">
    <source>
        <dbReference type="ARBA" id="ARBA00049067"/>
    </source>
</evidence>
<evidence type="ECO:0000259" key="15">
    <source>
        <dbReference type="Pfam" id="PF18085"/>
    </source>
</evidence>
<dbReference type="OrthoDB" id="3787729at2"/>
<keyword evidence="8" id="KW-0547">Nucleotide-binding</keyword>
<keyword evidence="12" id="KW-0119">Carbohydrate metabolism</keyword>
<evidence type="ECO:0000256" key="8">
    <source>
        <dbReference type="ARBA" id="ARBA00022741"/>
    </source>
</evidence>
<dbReference type="UniPathway" id="UPA00164"/>
<keyword evidence="10" id="KW-0067">ATP-binding</keyword>
<dbReference type="GO" id="GO:0016301">
    <property type="term" value="F:kinase activity"/>
    <property type="evidence" value="ECO:0007669"/>
    <property type="project" value="UniProtKB-KW"/>
</dbReference>
<dbReference type="AlphaFoldDB" id="A0A4R9BEW9"/>
<comment type="subunit">
    <text evidence="3">Monomer.</text>
</comment>
<dbReference type="Proteomes" id="UP000298313">
    <property type="component" value="Unassembled WGS sequence"/>
</dbReference>
<comment type="caution">
    <text evidence="16">The sequence shown here is derived from an EMBL/GenBank/DDBJ whole genome shotgun (WGS) entry which is preliminary data.</text>
</comment>
<dbReference type="InterPro" id="IPR040999">
    <property type="entry name" value="Mak_N_cap"/>
</dbReference>
<comment type="pathway">
    <text evidence="1">Glycan biosynthesis; glycogen biosynthesis.</text>
</comment>
<dbReference type="EC" id="2.7.1.175" evidence="4"/>
<keyword evidence="11" id="KW-0320">Glycogen biosynthesis</keyword>
<evidence type="ECO:0000313" key="17">
    <source>
        <dbReference type="Proteomes" id="UP000298313"/>
    </source>
</evidence>